<dbReference type="PROSITE" id="PS51192">
    <property type="entry name" value="HELICASE_ATP_BIND_1"/>
    <property type="match status" value="1"/>
</dbReference>
<evidence type="ECO:0000256" key="10">
    <source>
        <dbReference type="SAM" id="Coils"/>
    </source>
</evidence>
<dbReference type="GO" id="GO:0003723">
    <property type="term" value="F:RNA binding"/>
    <property type="evidence" value="ECO:0007669"/>
    <property type="project" value="TreeGrafter"/>
</dbReference>
<dbReference type="Gene3D" id="1.20.120.1080">
    <property type="match status" value="1"/>
</dbReference>
<dbReference type="FunFam" id="3.40.50.300:FF:000007">
    <property type="entry name" value="Pre-mRNA-splicing factor ATP-dependent RNA helicase"/>
    <property type="match status" value="1"/>
</dbReference>
<dbReference type="InterPro" id="IPR001650">
    <property type="entry name" value="Helicase_C-like"/>
</dbReference>
<dbReference type="GO" id="GO:0006397">
    <property type="term" value="P:mRNA processing"/>
    <property type="evidence" value="ECO:0007669"/>
    <property type="project" value="UniProtKB-KW"/>
</dbReference>
<feature type="compositionally biased region" description="Basic and acidic residues" evidence="11">
    <location>
        <begin position="97"/>
        <end position="107"/>
    </location>
</feature>
<dbReference type="InterPro" id="IPR007502">
    <property type="entry name" value="Helicase-assoc_dom"/>
</dbReference>
<dbReference type="SMART" id="SM00487">
    <property type="entry name" value="DEXDc"/>
    <property type="match status" value="1"/>
</dbReference>
<keyword evidence="3" id="KW-0547">Nucleotide-binding</keyword>
<dbReference type="SMART" id="SM00847">
    <property type="entry name" value="HA2"/>
    <property type="match status" value="1"/>
</dbReference>
<feature type="compositionally biased region" description="Basic and acidic residues" evidence="11">
    <location>
        <begin position="77"/>
        <end position="89"/>
    </location>
</feature>
<evidence type="ECO:0000313" key="15">
    <source>
        <dbReference type="Proteomes" id="UP001295684"/>
    </source>
</evidence>
<dbReference type="InterPro" id="IPR048333">
    <property type="entry name" value="HA2_WH"/>
</dbReference>
<dbReference type="EC" id="3.6.4.13" evidence="1"/>
<evidence type="ECO:0000256" key="2">
    <source>
        <dbReference type="ARBA" id="ARBA00022664"/>
    </source>
</evidence>
<dbReference type="GO" id="GO:0016787">
    <property type="term" value="F:hydrolase activity"/>
    <property type="evidence" value="ECO:0007669"/>
    <property type="project" value="UniProtKB-KW"/>
</dbReference>
<evidence type="ECO:0000256" key="1">
    <source>
        <dbReference type="ARBA" id="ARBA00012552"/>
    </source>
</evidence>
<dbReference type="GO" id="GO:0005524">
    <property type="term" value="F:ATP binding"/>
    <property type="evidence" value="ECO:0007669"/>
    <property type="project" value="UniProtKB-KW"/>
</dbReference>
<feature type="compositionally biased region" description="Basic and acidic residues" evidence="11">
    <location>
        <begin position="28"/>
        <end position="37"/>
    </location>
</feature>
<proteinExistence type="inferred from homology"/>
<dbReference type="GO" id="GO:0008380">
    <property type="term" value="P:RNA splicing"/>
    <property type="evidence" value="ECO:0007669"/>
    <property type="project" value="UniProtKB-KW"/>
</dbReference>
<reference evidence="14" key="1">
    <citation type="submission" date="2023-07" db="EMBL/GenBank/DDBJ databases">
        <authorList>
            <consortium name="AG Swart"/>
            <person name="Singh M."/>
            <person name="Singh A."/>
            <person name="Seah K."/>
            <person name="Emmerich C."/>
        </authorList>
    </citation>
    <scope>NUCLEOTIDE SEQUENCE</scope>
    <source>
        <strain evidence="14">DP1</strain>
    </source>
</reference>
<dbReference type="InterPro" id="IPR027417">
    <property type="entry name" value="P-loop_NTPase"/>
</dbReference>
<dbReference type="CDD" id="cd18791">
    <property type="entry name" value="SF2_C_RHA"/>
    <property type="match status" value="1"/>
</dbReference>
<dbReference type="Pfam" id="PF00271">
    <property type="entry name" value="Helicase_C"/>
    <property type="match status" value="1"/>
</dbReference>
<dbReference type="Pfam" id="PF07717">
    <property type="entry name" value="OB_NTP_bind"/>
    <property type="match status" value="1"/>
</dbReference>
<dbReference type="AlphaFoldDB" id="A0AAD1XQX4"/>
<organism evidence="14 15">
    <name type="scientific">Euplotes crassus</name>
    <dbReference type="NCBI Taxonomy" id="5936"/>
    <lineage>
        <taxon>Eukaryota</taxon>
        <taxon>Sar</taxon>
        <taxon>Alveolata</taxon>
        <taxon>Ciliophora</taxon>
        <taxon>Intramacronucleata</taxon>
        <taxon>Spirotrichea</taxon>
        <taxon>Hypotrichia</taxon>
        <taxon>Euplotida</taxon>
        <taxon>Euplotidae</taxon>
        <taxon>Moneuplotes</taxon>
    </lineage>
</organism>
<comment type="similarity">
    <text evidence="8">Belongs to the DEAD box helicase family. DEAH subfamily. PRP16 sub-subfamily.</text>
</comment>
<dbReference type="Proteomes" id="UP001295684">
    <property type="component" value="Unassembled WGS sequence"/>
</dbReference>
<evidence type="ECO:0000256" key="11">
    <source>
        <dbReference type="SAM" id="MobiDB-lite"/>
    </source>
</evidence>
<evidence type="ECO:0000256" key="6">
    <source>
        <dbReference type="ARBA" id="ARBA00022840"/>
    </source>
</evidence>
<evidence type="ECO:0000256" key="8">
    <source>
        <dbReference type="ARBA" id="ARBA00038040"/>
    </source>
</evidence>
<feature type="domain" description="Helicase ATP-binding" evidence="12">
    <location>
        <begin position="371"/>
        <end position="534"/>
    </location>
</feature>
<evidence type="ECO:0000256" key="5">
    <source>
        <dbReference type="ARBA" id="ARBA00022806"/>
    </source>
</evidence>
<keyword evidence="5" id="KW-0347">Helicase</keyword>
<keyword evidence="6" id="KW-0067">ATP-binding</keyword>
<comment type="catalytic activity">
    <reaction evidence="9">
        <text>ATP + H2O = ADP + phosphate + H(+)</text>
        <dbReference type="Rhea" id="RHEA:13065"/>
        <dbReference type="ChEBI" id="CHEBI:15377"/>
        <dbReference type="ChEBI" id="CHEBI:15378"/>
        <dbReference type="ChEBI" id="CHEBI:30616"/>
        <dbReference type="ChEBI" id="CHEBI:43474"/>
        <dbReference type="ChEBI" id="CHEBI:456216"/>
        <dbReference type="EC" id="3.6.4.13"/>
    </reaction>
</comment>
<keyword evidence="7" id="KW-0508">mRNA splicing</keyword>
<dbReference type="SMART" id="SM00490">
    <property type="entry name" value="HELICc"/>
    <property type="match status" value="1"/>
</dbReference>
<evidence type="ECO:0000256" key="9">
    <source>
        <dbReference type="ARBA" id="ARBA00047984"/>
    </source>
</evidence>
<evidence type="ECO:0000256" key="7">
    <source>
        <dbReference type="ARBA" id="ARBA00023187"/>
    </source>
</evidence>
<feature type="compositionally biased region" description="Basic and acidic residues" evidence="11">
    <location>
        <begin position="1"/>
        <end position="20"/>
    </location>
</feature>
<feature type="coiled-coil region" evidence="10">
    <location>
        <begin position="1008"/>
        <end position="1036"/>
    </location>
</feature>
<dbReference type="GO" id="GO:0034458">
    <property type="term" value="F:3'-5' RNA helicase activity"/>
    <property type="evidence" value="ECO:0007669"/>
    <property type="project" value="TreeGrafter"/>
</dbReference>
<evidence type="ECO:0000313" key="14">
    <source>
        <dbReference type="EMBL" id="CAI2377159.1"/>
    </source>
</evidence>
<dbReference type="Pfam" id="PF04408">
    <property type="entry name" value="WHD_HA2"/>
    <property type="match status" value="1"/>
</dbReference>
<keyword evidence="15" id="KW-1185">Reference proteome</keyword>
<dbReference type="FunFam" id="1.20.120.1080:FF:000001">
    <property type="entry name" value="Pre-mRNA-splicing factor ATP-dependent RNA helicase"/>
    <property type="match status" value="1"/>
</dbReference>
<gene>
    <name evidence="14" type="ORF">ECRASSUSDP1_LOCUS18542</name>
</gene>
<evidence type="ECO:0000259" key="13">
    <source>
        <dbReference type="PROSITE" id="PS51194"/>
    </source>
</evidence>
<dbReference type="EMBL" id="CAMPGE010018772">
    <property type="protein sequence ID" value="CAI2377159.1"/>
    <property type="molecule type" value="Genomic_DNA"/>
</dbReference>
<dbReference type="InterPro" id="IPR011545">
    <property type="entry name" value="DEAD/DEAH_box_helicase_dom"/>
</dbReference>
<evidence type="ECO:0000259" key="12">
    <source>
        <dbReference type="PROSITE" id="PS51192"/>
    </source>
</evidence>
<dbReference type="PANTHER" id="PTHR18934">
    <property type="entry name" value="ATP-DEPENDENT RNA HELICASE"/>
    <property type="match status" value="1"/>
</dbReference>
<dbReference type="InterPro" id="IPR014001">
    <property type="entry name" value="Helicase_ATP-bd"/>
</dbReference>
<protein>
    <recommendedName>
        <fullName evidence="1">RNA helicase</fullName>
        <ecNumber evidence="1">3.6.4.13</ecNumber>
    </recommendedName>
</protein>
<dbReference type="Gene3D" id="3.40.50.300">
    <property type="entry name" value="P-loop containing nucleotide triphosphate hydrolases"/>
    <property type="match status" value="2"/>
</dbReference>
<feature type="compositionally biased region" description="Basic residues" evidence="11">
    <location>
        <begin position="38"/>
        <end position="47"/>
    </location>
</feature>
<feature type="region of interest" description="Disordered" evidence="11">
    <location>
        <begin position="1"/>
        <end position="107"/>
    </location>
</feature>
<evidence type="ECO:0000256" key="3">
    <source>
        <dbReference type="ARBA" id="ARBA00022741"/>
    </source>
</evidence>
<name>A0AAD1XQX4_EUPCR</name>
<dbReference type="PROSITE" id="PS51194">
    <property type="entry name" value="HELICASE_CTER"/>
    <property type="match status" value="1"/>
</dbReference>
<keyword evidence="2" id="KW-0507">mRNA processing</keyword>
<dbReference type="Pfam" id="PF00270">
    <property type="entry name" value="DEAD"/>
    <property type="match status" value="1"/>
</dbReference>
<keyword evidence="10" id="KW-0175">Coiled coil</keyword>
<dbReference type="InterPro" id="IPR011709">
    <property type="entry name" value="DEAD-box_helicase_OB_fold"/>
</dbReference>
<dbReference type="SUPFAM" id="SSF52540">
    <property type="entry name" value="P-loop containing nucleoside triphosphate hydrolases"/>
    <property type="match status" value="1"/>
</dbReference>
<dbReference type="PANTHER" id="PTHR18934:SF91">
    <property type="entry name" value="PRE-MRNA-SPLICING FACTOR ATP-DEPENDENT RNA HELICASE PRP16"/>
    <property type="match status" value="1"/>
</dbReference>
<sequence length="1069" mass="122817">MGGDRHKSSRRERSRDYDRSRSRKSHKKDSDRSSERRRDRKRHKSHRSPNGSPEEVSTFRPLFFAGSKGTKLAPRVATEKPKRIVRDETKDENETDINTKTKEESGVTHIKSDKDYLKLEDEYAVYEWEENEKELDRAWYDQDEEAPFVANFDEAYEKEKEEEVQIQKKKKAQPVSRHQKNLADHEKWEINRMVQSGAMHQSDGYRADLLEEDEDRVVLMTHDIKPPFLDGRFKFTTQSESVQIVRDPNSDFAKLSKKGSNILKHIRERNDKTKMRERFWELAGSKIGQLMKIDQKKTKDEEEKKFGSKDEIEEDKTVFKDDGEVDYKGSSQYAKAFAGNNEKAVSIFAKTKTLQEQREYLPIFGVRDDLMTVIRDNKIIIVVGETGSGKTTQLTQYIMEEGYAKNGMIGCTQPRRVAAVSVAKRVAEEMNSELGEKVGYSIRFEDVTSENTVIKYMTDGVLLRESLNDEDLEIYSCIIMDEAHERSLNTDVLFGLLKKVATRRRDIKIIITSATMNANKFSAFFGNVPIFEIPGRTFPVDIMFSKHIMEDYVDAAVRQAISIHLQQGEGDILIFMTGQEDIETTCILIAERMEKMEGAPELLVLPIYSTLPSDVQAKIFDFSENRKCIVATNIAETSLTLDGVKYVIDTGFCKLKVFNPKIGMDSLQITPISQANANQRSGRAGRTGPGMCFRMYTDNIFRTELLESNIPEIQRTNLANVVLLLKSLNVDNLLEFDFMDPPPQETILNAMYQLWILGALENTGNLTDLGRKMVEFPLDPPLSKMLILSHDYECSEEVLTIVSMLSVPSIFYRPKGREEESDSIREKFFVPESDHLTLLHTYNQWKMNDYSGEWCMKHFIQVKAMRKVREVRSQLLDIMKMQKLELNSSGMDWDVVRKIICSAYFHNAAKIKGIGEYVNLRTGIPCVLHPSSAIYGLGYTPDYVVYHDLVMTTKSYMQEVTAVDPLWLAELGPMFFSVKESYGNNESRLTNLGGSGAKTKTLIEKHGKEAMEKQMAEEMRRKNEEKEQERLKKLQKTAIIKRTHSEAVYAGRNKALRKTTPRISKKFDD</sequence>
<accession>A0AAD1XQX4</accession>
<feature type="domain" description="Helicase C-terminal" evidence="13">
    <location>
        <begin position="556"/>
        <end position="729"/>
    </location>
</feature>
<keyword evidence="4" id="KW-0378">Hydrolase</keyword>
<evidence type="ECO:0000256" key="4">
    <source>
        <dbReference type="ARBA" id="ARBA00022801"/>
    </source>
</evidence>
<dbReference type="PROSITE" id="PS00690">
    <property type="entry name" value="DEAH_ATP_HELICASE"/>
    <property type="match status" value="1"/>
</dbReference>
<dbReference type="FunFam" id="3.40.50.300:FF:000615">
    <property type="entry name" value="pre-mRNA-splicing factor ATP-dependent RNA helicase DEAH7"/>
    <property type="match status" value="1"/>
</dbReference>
<dbReference type="Pfam" id="PF21010">
    <property type="entry name" value="HA2_C"/>
    <property type="match status" value="1"/>
</dbReference>
<dbReference type="InterPro" id="IPR002464">
    <property type="entry name" value="DNA/RNA_helicase_DEAH_CS"/>
</dbReference>
<comment type="caution">
    <text evidence="14">The sequence shown here is derived from an EMBL/GenBank/DDBJ whole genome shotgun (WGS) entry which is preliminary data.</text>
</comment>